<accession>A0AAX3T4Q1</accession>
<gene>
    <name evidence="1" type="ORF">P9A14_18505</name>
</gene>
<proteinExistence type="predicted"/>
<name>A0AAX3T4Q1_9ACTN</name>
<evidence type="ECO:0000313" key="1">
    <source>
        <dbReference type="EMBL" id="WFP24105.1"/>
    </source>
</evidence>
<evidence type="ECO:0000313" key="2">
    <source>
        <dbReference type="Proteomes" id="UP001213504"/>
    </source>
</evidence>
<organism evidence="1 2">
    <name type="scientific">Gordonia hongkongensis</name>
    <dbReference type="NCBI Taxonomy" id="1701090"/>
    <lineage>
        <taxon>Bacteria</taxon>
        <taxon>Bacillati</taxon>
        <taxon>Actinomycetota</taxon>
        <taxon>Actinomycetes</taxon>
        <taxon>Mycobacteriales</taxon>
        <taxon>Gordoniaceae</taxon>
        <taxon>Gordonia</taxon>
    </lineage>
</organism>
<sequence length="49" mass="5552">MTGPRFGVWTNVYGTWASAHHPDDPVDASWERNLALVRRAEELGYHSTP</sequence>
<protein>
    <recommendedName>
        <fullName evidence="3">Alkanesulfonate monooxygenase</fullName>
    </recommendedName>
</protein>
<dbReference type="AlphaFoldDB" id="A0AAX3T4Q1"/>
<evidence type="ECO:0008006" key="3">
    <source>
        <dbReference type="Google" id="ProtNLM"/>
    </source>
</evidence>
<dbReference type="EMBL" id="CP121270">
    <property type="protein sequence ID" value="WFP24105.1"/>
    <property type="molecule type" value="Genomic_DNA"/>
</dbReference>
<dbReference type="RefSeq" id="WP_231742467.1">
    <property type="nucleotide sequence ID" value="NZ_CBDRMI010000005.1"/>
</dbReference>
<reference evidence="1" key="1">
    <citation type="submission" date="2023-04" db="EMBL/GenBank/DDBJ databases">
        <title>Complete genome sequence of a phthalic acid esters degrading bacterial strain.</title>
        <authorList>
            <person name="Weng L."/>
            <person name="Jia Y."/>
            <person name="Ren L."/>
        </authorList>
    </citation>
    <scope>NUCLEOTIDE SEQUENCE</scope>
    <source>
        <strain evidence="1">RL-LY01</strain>
    </source>
</reference>
<dbReference type="Proteomes" id="UP001213504">
    <property type="component" value="Chromosome"/>
</dbReference>